<dbReference type="Proteomes" id="UP000756346">
    <property type="component" value="Unassembled WGS sequence"/>
</dbReference>
<feature type="signal peptide" evidence="1">
    <location>
        <begin position="1"/>
        <end position="25"/>
    </location>
</feature>
<dbReference type="RefSeq" id="XP_046016224.1">
    <property type="nucleotide sequence ID" value="XM_046152606.1"/>
</dbReference>
<feature type="chain" id="PRO_5040128464" description="Secreted protein" evidence="1">
    <location>
        <begin position="26"/>
        <end position="152"/>
    </location>
</feature>
<name>A0A9P8YFR4_9PEZI</name>
<sequence>MHASPIDLPFVVSLSIVLLVLEARAASGLVCQELAMLPWRASIERCLPPCPFRSKRTREEWLGSDMAIVYVEYHHASSRVNLKWECSGMRRTPYTVSLARSVMPRPGFYGVSVVERDATDEQGQGTNSCRRSDRAARTSNSCSRLEPWQNEC</sequence>
<proteinExistence type="predicted"/>
<evidence type="ECO:0008006" key="4">
    <source>
        <dbReference type="Google" id="ProtNLM"/>
    </source>
</evidence>
<dbReference type="EMBL" id="JAGTJQ010000002">
    <property type="protein sequence ID" value="KAH7037103.1"/>
    <property type="molecule type" value="Genomic_DNA"/>
</dbReference>
<dbReference type="AlphaFoldDB" id="A0A9P8YFR4"/>
<dbReference type="GeneID" id="70182152"/>
<keyword evidence="3" id="KW-1185">Reference proteome</keyword>
<reference evidence="2" key="1">
    <citation type="journal article" date="2021" name="Nat. Commun.">
        <title>Genetic determinants of endophytism in the Arabidopsis root mycobiome.</title>
        <authorList>
            <person name="Mesny F."/>
            <person name="Miyauchi S."/>
            <person name="Thiergart T."/>
            <person name="Pickel B."/>
            <person name="Atanasova L."/>
            <person name="Karlsson M."/>
            <person name="Huettel B."/>
            <person name="Barry K.W."/>
            <person name="Haridas S."/>
            <person name="Chen C."/>
            <person name="Bauer D."/>
            <person name="Andreopoulos W."/>
            <person name="Pangilinan J."/>
            <person name="LaButti K."/>
            <person name="Riley R."/>
            <person name="Lipzen A."/>
            <person name="Clum A."/>
            <person name="Drula E."/>
            <person name="Henrissat B."/>
            <person name="Kohler A."/>
            <person name="Grigoriev I.V."/>
            <person name="Martin F.M."/>
            <person name="Hacquard S."/>
        </authorList>
    </citation>
    <scope>NUCLEOTIDE SEQUENCE</scope>
    <source>
        <strain evidence="2">MPI-CAGE-CH-0230</strain>
    </source>
</reference>
<organism evidence="2 3">
    <name type="scientific">Microdochium trichocladiopsis</name>
    <dbReference type="NCBI Taxonomy" id="1682393"/>
    <lineage>
        <taxon>Eukaryota</taxon>
        <taxon>Fungi</taxon>
        <taxon>Dikarya</taxon>
        <taxon>Ascomycota</taxon>
        <taxon>Pezizomycotina</taxon>
        <taxon>Sordariomycetes</taxon>
        <taxon>Xylariomycetidae</taxon>
        <taxon>Xylariales</taxon>
        <taxon>Microdochiaceae</taxon>
        <taxon>Microdochium</taxon>
    </lineage>
</organism>
<evidence type="ECO:0000313" key="3">
    <source>
        <dbReference type="Proteomes" id="UP000756346"/>
    </source>
</evidence>
<gene>
    <name evidence="2" type="ORF">B0I36DRAFT_313332</name>
</gene>
<comment type="caution">
    <text evidence="2">The sequence shown here is derived from an EMBL/GenBank/DDBJ whole genome shotgun (WGS) entry which is preliminary data.</text>
</comment>
<protein>
    <recommendedName>
        <fullName evidence="4">Secreted protein</fullName>
    </recommendedName>
</protein>
<evidence type="ECO:0000313" key="2">
    <source>
        <dbReference type="EMBL" id="KAH7037103.1"/>
    </source>
</evidence>
<accession>A0A9P8YFR4</accession>
<keyword evidence="1" id="KW-0732">Signal</keyword>
<evidence type="ECO:0000256" key="1">
    <source>
        <dbReference type="SAM" id="SignalP"/>
    </source>
</evidence>